<evidence type="ECO:0000313" key="3">
    <source>
        <dbReference type="EMBL" id="OSX76294.1"/>
    </source>
</evidence>
<dbReference type="PANTHER" id="PTHR11571:SF252">
    <property type="entry name" value="GLUTATHIONE S-TRANSFERASE"/>
    <property type="match status" value="1"/>
</dbReference>
<keyword evidence="4" id="KW-1185">Reference proteome</keyword>
<dbReference type="Gene3D" id="3.40.30.10">
    <property type="entry name" value="Glutaredoxin"/>
    <property type="match status" value="1"/>
</dbReference>
<reference evidence="3 4" key="1">
    <citation type="submission" date="2017-03" db="EMBL/GenBank/DDBJ databases">
        <title>WGS assembly of Porphyra umbilicalis.</title>
        <authorList>
            <person name="Brawley S.H."/>
            <person name="Blouin N.A."/>
            <person name="Ficko-Blean E."/>
            <person name="Wheeler G.L."/>
            <person name="Lohr M."/>
            <person name="Goodson H.V."/>
            <person name="Jenkins J.W."/>
            <person name="Blaby-Haas C.E."/>
            <person name="Helliwell K.E."/>
            <person name="Chan C."/>
            <person name="Marriage T."/>
            <person name="Bhattacharya D."/>
            <person name="Klein A.S."/>
            <person name="Badis Y."/>
            <person name="Brodie J."/>
            <person name="Cao Y."/>
            <person name="Collen J."/>
            <person name="Dittami S.M."/>
            <person name="Gachon C.M."/>
            <person name="Green B.R."/>
            <person name="Karpowicz S."/>
            <person name="Kim J.W."/>
            <person name="Kudahl U."/>
            <person name="Lin S."/>
            <person name="Michel G."/>
            <person name="Mittag M."/>
            <person name="Olson B.J."/>
            <person name="Pangilinan J."/>
            <person name="Peng Y."/>
            <person name="Qiu H."/>
            <person name="Shu S."/>
            <person name="Singer J.T."/>
            <person name="Smith A.G."/>
            <person name="Sprecher B.N."/>
            <person name="Wagner V."/>
            <person name="Wang W."/>
            <person name="Wang Z.-Y."/>
            <person name="Yan J."/>
            <person name="Yarish C."/>
            <person name="Zoeuner-Riek S."/>
            <person name="Zhuang Y."/>
            <person name="Zou Y."/>
            <person name="Lindquist E.A."/>
            <person name="Grimwood J."/>
            <person name="Barry K."/>
            <person name="Rokhsar D.S."/>
            <person name="Schmutz J."/>
            <person name="Stiller J.W."/>
            <person name="Grossman A.R."/>
            <person name="Prochnik S.E."/>
        </authorList>
    </citation>
    <scope>NUCLEOTIDE SEQUENCE [LARGE SCALE GENOMIC DNA]</scope>
    <source>
        <strain evidence="3">4086291</strain>
    </source>
</reference>
<dbReference type="OrthoDB" id="414243at2759"/>
<dbReference type="GO" id="GO:0004364">
    <property type="term" value="F:glutathione transferase activity"/>
    <property type="evidence" value="ECO:0007669"/>
    <property type="project" value="TreeGrafter"/>
</dbReference>
<evidence type="ECO:0000313" key="4">
    <source>
        <dbReference type="Proteomes" id="UP000218209"/>
    </source>
</evidence>
<organism evidence="3 4">
    <name type="scientific">Porphyra umbilicalis</name>
    <name type="common">Purple laver</name>
    <name type="synonym">Red alga</name>
    <dbReference type="NCBI Taxonomy" id="2786"/>
    <lineage>
        <taxon>Eukaryota</taxon>
        <taxon>Rhodophyta</taxon>
        <taxon>Bangiophyceae</taxon>
        <taxon>Bangiales</taxon>
        <taxon>Bangiaceae</taxon>
        <taxon>Porphyra</taxon>
    </lineage>
</organism>
<dbReference type="InterPro" id="IPR004045">
    <property type="entry name" value="Glutathione_S-Trfase_N"/>
</dbReference>
<dbReference type="SUPFAM" id="SSF52833">
    <property type="entry name" value="Thioredoxin-like"/>
    <property type="match status" value="1"/>
</dbReference>
<dbReference type="EMBL" id="KV918873">
    <property type="protein sequence ID" value="OSX76294.1"/>
    <property type="molecule type" value="Genomic_DNA"/>
</dbReference>
<dbReference type="CDD" id="cd03039">
    <property type="entry name" value="GST_N_Sigma_like"/>
    <property type="match status" value="1"/>
</dbReference>
<dbReference type="PROSITE" id="PS50404">
    <property type="entry name" value="GST_NTER"/>
    <property type="match status" value="1"/>
</dbReference>
<evidence type="ECO:0000259" key="2">
    <source>
        <dbReference type="PROSITE" id="PS50404"/>
    </source>
</evidence>
<feature type="compositionally biased region" description="Basic residues" evidence="1">
    <location>
        <begin position="191"/>
        <end position="202"/>
    </location>
</feature>
<dbReference type="GO" id="GO:0006749">
    <property type="term" value="P:glutathione metabolic process"/>
    <property type="evidence" value="ECO:0007669"/>
    <property type="project" value="TreeGrafter"/>
</dbReference>
<sequence length="225" mass="23381">MKLLFFDVPARAEMTRLALHAGGVPFEDCRVAIADWPAVKPTTPRGHLPTLTLPDGYVLTESVAILRYAGAVGSPRLYPADAAAAARVDEAVDVIAAITTALAGVYGKPDAEVASIMKEHVAPGGTIAAALQWANASAAAAGSGHLVGATLTIADCAMKPAMDYLETIAGGPSRATSPPTRRSSRLSPSRRQCRPLRRTRRSTRSEGAWCGPGLGGGGVGWRVSR</sequence>
<dbReference type="InterPro" id="IPR040079">
    <property type="entry name" value="Glutathione_S-Trfase"/>
</dbReference>
<feature type="domain" description="GST N-terminal" evidence="2">
    <location>
        <begin position="1"/>
        <end position="77"/>
    </location>
</feature>
<evidence type="ECO:0000256" key="1">
    <source>
        <dbReference type="SAM" id="MobiDB-lite"/>
    </source>
</evidence>
<feature type="compositionally biased region" description="Low complexity" evidence="1">
    <location>
        <begin position="172"/>
        <end position="190"/>
    </location>
</feature>
<gene>
    <name evidence="3" type="ORF">BU14_0199s0001</name>
</gene>
<dbReference type="Gene3D" id="1.20.1050.10">
    <property type="match status" value="1"/>
</dbReference>
<dbReference type="InterPro" id="IPR036282">
    <property type="entry name" value="Glutathione-S-Trfase_C_sf"/>
</dbReference>
<dbReference type="Pfam" id="PF13409">
    <property type="entry name" value="GST_N_2"/>
    <property type="match status" value="1"/>
</dbReference>
<dbReference type="SUPFAM" id="SSF47616">
    <property type="entry name" value="GST C-terminal domain-like"/>
    <property type="match status" value="1"/>
</dbReference>
<dbReference type="InterPro" id="IPR036249">
    <property type="entry name" value="Thioredoxin-like_sf"/>
</dbReference>
<accession>A0A1X6P634</accession>
<dbReference type="PANTHER" id="PTHR11571">
    <property type="entry name" value="GLUTATHIONE S-TRANSFERASE"/>
    <property type="match status" value="1"/>
</dbReference>
<proteinExistence type="predicted"/>
<dbReference type="SFLD" id="SFLDS00019">
    <property type="entry name" value="Glutathione_Transferase_(cytos"/>
    <property type="match status" value="1"/>
</dbReference>
<feature type="region of interest" description="Disordered" evidence="1">
    <location>
        <begin position="169"/>
        <end position="211"/>
    </location>
</feature>
<dbReference type="AlphaFoldDB" id="A0A1X6P634"/>
<name>A0A1X6P634_PORUM</name>
<dbReference type="InterPro" id="IPR050213">
    <property type="entry name" value="GST_superfamily"/>
</dbReference>
<protein>
    <recommendedName>
        <fullName evidence="2">GST N-terminal domain-containing protein</fullName>
    </recommendedName>
</protein>
<dbReference type="Proteomes" id="UP000218209">
    <property type="component" value="Unassembled WGS sequence"/>
</dbReference>